<keyword evidence="3" id="KW-1185">Reference proteome</keyword>
<feature type="domain" description="NERD" evidence="1">
    <location>
        <begin position="3"/>
        <end position="121"/>
    </location>
</feature>
<reference evidence="2 3" key="1">
    <citation type="submission" date="2024-01" db="EMBL/GenBank/DDBJ databases">
        <title>Seven novel Bacillus-like species.</title>
        <authorList>
            <person name="Liu G."/>
        </authorList>
    </citation>
    <scope>NUCLEOTIDE SEQUENCE [LARGE SCALE GENOMIC DNA]</scope>
    <source>
        <strain evidence="2 3">FJAT-51614</strain>
    </source>
</reference>
<sequence length="283" mass="32952">MEAGYSGESYVDNFLKQVNFPKHYAILKDLHIPISPHNYLQIDTLILTRKYIAVLEIKNIRGKLLFQKNPDQLIRVLDDESTAFKCPEQQIKRHINNLQTLLKSLKIDMPIKSLIVLAYSKTHVVLPPKDTTIVMGCDISEYINNYNQYSDIISTTKFHQLLNSLLSKTTEFTPKPIAQTYPLELSQIKTGLFCPKCFNKIINTSTCPTCKTPKILLQTQAIEDWFYLVKHTITNRECVYFLELKDKFAANYLLKKLNLHPVNDNKSRYYVLQKHNVLEEIRR</sequence>
<evidence type="ECO:0000313" key="3">
    <source>
        <dbReference type="Proteomes" id="UP001364890"/>
    </source>
</evidence>
<accession>A0ABU8F4G1</accession>
<name>A0ABU8F4G1_9BACI</name>
<dbReference type="Proteomes" id="UP001364890">
    <property type="component" value="Unassembled WGS sequence"/>
</dbReference>
<dbReference type="InterPro" id="IPR011528">
    <property type="entry name" value="NERD"/>
</dbReference>
<protein>
    <submittedName>
        <fullName evidence="2">Nuclease-related domain-containing protein</fullName>
    </submittedName>
</protein>
<comment type="caution">
    <text evidence="2">The sequence shown here is derived from an EMBL/GenBank/DDBJ whole genome shotgun (WGS) entry which is preliminary data.</text>
</comment>
<gene>
    <name evidence="2" type="ORF">WAX74_09650</name>
</gene>
<organism evidence="2 3">
    <name type="scientific">Psychrobacillus mangrovi</name>
    <dbReference type="NCBI Taxonomy" id="3117745"/>
    <lineage>
        <taxon>Bacteria</taxon>
        <taxon>Bacillati</taxon>
        <taxon>Bacillota</taxon>
        <taxon>Bacilli</taxon>
        <taxon>Bacillales</taxon>
        <taxon>Bacillaceae</taxon>
        <taxon>Psychrobacillus</taxon>
    </lineage>
</organism>
<dbReference type="EMBL" id="JBAWSY010000005">
    <property type="protein sequence ID" value="MEI4769906.1"/>
    <property type="molecule type" value="Genomic_DNA"/>
</dbReference>
<dbReference type="PROSITE" id="PS50965">
    <property type="entry name" value="NERD"/>
    <property type="match status" value="1"/>
</dbReference>
<evidence type="ECO:0000313" key="2">
    <source>
        <dbReference type="EMBL" id="MEI4769906.1"/>
    </source>
</evidence>
<proteinExistence type="predicted"/>
<dbReference type="Pfam" id="PF08378">
    <property type="entry name" value="NERD"/>
    <property type="match status" value="1"/>
</dbReference>
<evidence type="ECO:0000259" key="1">
    <source>
        <dbReference type="PROSITE" id="PS50965"/>
    </source>
</evidence>
<dbReference type="RefSeq" id="WP_336497514.1">
    <property type="nucleotide sequence ID" value="NZ_JBAWSY010000005.1"/>
</dbReference>